<keyword evidence="3" id="KW-1185">Reference proteome</keyword>
<comment type="caution">
    <text evidence="2">The sequence shown here is derived from an EMBL/GenBank/DDBJ whole genome shotgun (WGS) entry which is preliminary data.</text>
</comment>
<organism evidence="2 3">
    <name type="scientific">Mycolicibacterium murale</name>
    <dbReference type="NCBI Taxonomy" id="182220"/>
    <lineage>
        <taxon>Bacteria</taxon>
        <taxon>Bacillati</taxon>
        <taxon>Actinomycetota</taxon>
        <taxon>Actinomycetes</taxon>
        <taxon>Mycobacteriales</taxon>
        <taxon>Mycobacteriaceae</taxon>
        <taxon>Mycolicibacterium</taxon>
    </lineage>
</organism>
<dbReference type="EMBL" id="BLKT01000003">
    <property type="protein sequence ID" value="GFG56388.1"/>
    <property type="molecule type" value="Genomic_DNA"/>
</dbReference>
<dbReference type="SUPFAM" id="SSF53335">
    <property type="entry name" value="S-adenosyl-L-methionine-dependent methyltransferases"/>
    <property type="match status" value="1"/>
</dbReference>
<dbReference type="AlphaFoldDB" id="A0A7I9WGE4"/>
<dbReference type="Pfam" id="PF13649">
    <property type="entry name" value="Methyltransf_25"/>
    <property type="match status" value="1"/>
</dbReference>
<evidence type="ECO:0000259" key="1">
    <source>
        <dbReference type="Pfam" id="PF13649"/>
    </source>
</evidence>
<protein>
    <recommendedName>
        <fullName evidence="1">Methyltransferase domain-containing protein</fullName>
    </recommendedName>
</protein>
<sequence>MHEVTFNDSRSSHQFTPPQALLPTPELYDLMVGDTMQNLATASLELAPGVTSGAVVHDNGCGTGAATAAVMHLADRAGAQITIEGTDVDAAALTIYRNTAAARGWPATASRMDSQHLSFADNTFTHSVANALLFVLPGDGVSAVQEAHRCLQPGGTLIVNSWHYVPNLAPVQTAARVTRPAGTPVPREGMDKWSDPDFLHDVVVRGGFTGDRVVLGQADVEVTTPELSQFATMLWSFIGGTSESGWLTSDIENWDAATGIVIDELRRTPGFQDLGDGRATLKFVANVAVATK</sequence>
<evidence type="ECO:0000313" key="2">
    <source>
        <dbReference type="EMBL" id="GFG56388.1"/>
    </source>
</evidence>
<proteinExistence type="predicted"/>
<dbReference type="Gene3D" id="3.40.50.150">
    <property type="entry name" value="Vaccinia Virus protein VP39"/>
    <property type="match status" value="1"/>
</dbReference>
<dbReference type="Proteomes" id="UP000465241">
    <property type="component" value="Unassembled WGS sequence"/>
</dbReference>
<name>A0A7I9WGE4_9MYCO</name>
<dbReference type="InterPro" id="IPR041698">
    <property type="entry name" value="Methyltransf_25"/>
</dbReference>
<accession>A0A7I9WGE4</accession>
<feature type="domain" description="Methyltransferase" evidence="1">
    <location>
        <begin position="56"/>
        <end position="155"/>
    </location>
</feature>
<dbReference type="CDD" id="cd02440">
    <property type="entry name" value="AdoMet_MTases"/>
    <property type="match status" value="1"/>
</dbReference>
<reference evidence="2 3" key="1">
    <citation type="journal article" date="2019" name="Emerg. Microbes Infect.">
        <title>Comprehensive subspecies identification of 175 nontuberculous mycobacteria species based on 7547 genomic profiles.</title>
        <authorList>
            <person name="Matsumoto Y."/>
            <person name="Kinjo T."/>
            <person name="Motooka D."/>
            <person name="Nabeya D."/>
            <person name="Jung N."/>
            <person name="Uechi K."/>
            <person name="Horii T."/>
            <person name="Iida T."/>
            <person name="Fujita J."/>
            <person name="Nakamura S."/>
        </authorList>
    </citation>
    <scope>NUCLEOTIDE SEQUENCE [LARGE SCALE GENOMIC DNA]</scope>
    <source>
        <strain evidence="2 3">JCM 13392</strain>
    </source>
</reference>
<gene>
    <name evidence="2" type="ORF">MMUR_05240</name>
</gene>
<dbReference type="InterPro" id="IPR029063">
    <property type="entry name" value="SAM-dependent_MTases_sf"/>
</dbReference>
<evidence type="ECO:0000313" key="3">
    <source>
        <dbReference type="Proteomes" id="UP000465241"/>
    </source>
</evidence>